<keyword evidence="6" id="KW-0472">Membrane</keyword>
<dbReference type="GO" id="GO:0046872">
    <property type="term" value="F:metal ion binding"/>
    <property type="evidence" value="ECO:0007669"/>
    <property type="project" value="UniProtKB-UniRule"/>
</dbReference>
<dbReference type="InterPro" id="IPR036400">
    <property type="entry name" value="Cyt_B5-like_heme/steroid_sf"/>
</dbReference>
<dbReference type="SUPFAM" id="SSF55856">
    <property type="entry name" value="Cytochrome b5-like heme/steroid binding domain"/>
    <property type="match status" value="1"/>
</dbReference>
<comment type="caution">
    <text evidence="6">Lacks conserved residue(s) required for the propagation of feature annotation.</text>
</comment>
<evidence type="ECO:0000313" key="8">
    <source>
        <dbReference type="EMBL" id="KAF7280591.1"/>
    </source>
</evidence>
<dbReference type="GO" id="GO:0006629">
    <property type="term" value="P:lipid metabolic process"/>
    <property type="evidence" value="ECO:0007669"/>
    <property type="project" value="InterPro"/>
</dbReference>
<comment type="caution">
    <text evidence="8">The sequence shown here is derived from an EMBL/GenBank/DDBJ whole genome shotgun (WGS) entry which is preliminary data.</text>
</comment>
<keyword evidence="2 6" id="KW-0479">Metal-binding</keyword>
<dbReference type="Pfam" id="PF00487">
    <property type="entry name" value="FA_desaturase"/>
    <property type="match status" value="1"/>
</dbReference>
<dbReference type="OrthoDB" id="260519at2759"/>
<dbReference type="InterPro" id="IPR053100">
    <property type="entry name" value="Cytochrome_b5-related"/>
</dbReference>
<feature type="transmembrane region" description="Helical" evidence="6">
    <location>
        <begin position="140"/>
        <end position="160"/>
    </location>
</feature>
<keyword evidence="6" id="KW-1133">Transmembrane helix</keyword>
<evidence type="ECO:0000256" key="6">
    <source>
        <dbReference type="RuleBase" id="RU362121"/>
    </source>
</evidence>
<dbReference type="SMART" id="SM01117">
    <property type="entry name" value="Cyt-b5"/>
    <property type="match status" value="1"/>
</dbReference>
<name>A0A834MFV1_RHYFE</name>
<feature type="transmembrane region" description="Helical" evidence="6">
    <location>
        <begin position="305"/>
        <end position="324"/>
    </location>
</feature>
<evidence type="ECO:0000256" key="3">
    <source>
        <dbReference type="ARBA" id="ARBA00023004"/>
    </source>
</evidence>
<dbReference type="InterPro" id="IPR005804">
    <property type="entry name" value="FA_desaturase_dom"/>
</dbReference>
<evidence type="ECO:0000313" key="9">
    <source>
        <dbReference type="Proteomes" id="UP000625711"/>
    </source>
</evidence>
<evidence type="ECO:0000259" key="7">
    <source>
        <dbReference type="PROSITE" id="PS50255"/>
    </source>
</evidence>
<dbReference type="AlphaFoldDB" id="A0A834MFV1"/>
<evidence type="ECO:0000256" key="4">
    <source>
        <dbReference type="ARBA" id="ARBA00055674"/>
    </source>
</evidence>
<evidence type="ECO:0000256" key="5">
    <source>
        <dbReference type="ARBA" id="ARBA00073492"/>
    </source>
</evidence>
<organism evidence="8 9">
    <name type="scientific">Rhynchophorus ferrugineus</name>
    <name type="common">Red palm weevil</name>
    <name type="synonym">Curculio ferrugineus</name>
    <dbReference type="NCBI Taxonomy" id="354439"/>
    <lineage>
        <taxon>Eukaryota</taxon>
        <taxon>Metazoa</taxon>
        <taxon>Ecdysozoa</taxon>
        <taxon>Arthropoda</taxon>
        <taxon>Hexapoda</taxon>
        <taxon>Insecta</taxon>
        <taxon>Pterygota</taxon>
        <taxon>Neoptera</taxon>
        <taxon>Endopterygota</taxon>
        <taxon>Coleoptera</taxon>
        <taxon>Polyphaga</taxon>
        <taxon>Cucujiformia</taxon>
        <taxon>Curculionidae</taxon>
        <taxon>Dryophthorinae</taxon>
        <taxon>Rhynchophorus</taxon>
    </lineage>
</organism>
<gene>
    <name evidence="8" type="ORF">GWI33_005718</name>
</gene>
<keyword evidence="1 6" id="KW-0349">Heme</keyword>
<dbReference type="Pfam" id="PF00173">
    <property type="entry name" value="Cyt-b5"/>
    <property type="match status" value="1"/>
</dbReference>
<proteinExistence type="inferred from homology"/>
<keyword evidence="9" id="KW-1185">Reference proteome</keyword>
<dbReference type="PROSITE" id="PS00191">
    <property type="entry name" value="CYTOCHROME_B5_1"/>
    <property type="match status" value="1"/>
</dbReference>
<comment type="function">
    <text evidence="4">May play a role in muscle cell metabolism.</text>
</comment>
<feature type="domain" description="Cytochrome b5 heme-binding" evidence="7">
    <location>
        <begin position="47"/>
        <end position="101"/>
    </location>
</feature>
<dbReference type="InterPro" id="IPR001199">
    <property type="entry name" value="Cyt_B5-like_heme/steroid-bd"/>
</dbReference>
<evidence type="ECO:0000256" key="1">
    <source>
        <dbReference type="ARBA" id="ARBA00022617"/>
    </source>
</evidence>
<dbReference type="FunFam" id="3.10.120.10:FF:000020">
    <property type="entry name" value="Cytochrome b5-related protein"/>
    <property type="match status" value="1"/>
</dbReference>
<sequence length="442" mass="51467">MAPNADSMPPSTLKMKPPARRQKLHTVDMWLEDKREIDGAEGLWRVGDKLYDLTDFIKRHPGGPEWLELSKGLDITEAFEVHHVRSNPEEILKKYYVRDARIPRNAPFTFKEDGFYKTLKREVAKVLPTLPKQSIRTTNFFIDSFFCIFIFLSILAVTYWNFILGILAGNFLAILAIAAHNYFHQKDNYRMYYFNLSLMQVREWRISHILSHHLHTNTIDDLEISAWQPFLQYLPIKEKPLRRYGQWLAAPIIWVTGFHRSYITRVLEYISGRGYMGKGDLIPFIVPLAMYIFGGQALVSTLIMWTFIVCVGSTHFFFVGLHAAHHHPDIFHDGDTPRSESDYDWGLSQMDAVMDRKEITGSHFLVLTNFGDHALHHLFPTLDHGTLELLYPTFEKVMTQFDTNLRMVSQLDTIYGGFQQLVRVQPSTCAPDLKKYKYERKL</sequence>
<feature type="transmembrane region" description="Helical" evidence="6">
    <location>
        <begin position="166"/>
        <end position="183"/>
    </location>
</feature>
<dbReference type="Proteomes" id="UP000625711">
    <property type="component" value="Unassembled WGS sequence"/>
</dbReference>
<dbReference type="GO" id="GO:0020037">
    <property type="term" value="F:heme binding"/>
    <property type="evidence" value="ECO:0007669"/>
    <property type="project" value="UniProtKB-UniRule"/>
</dbReference>
<reference evidence="8" key="1">
    <citation type="submission" date="2020-08" db="EMBL/GenBank/DDBJ databases">
        <title>Genome sequencing and assembly of the red palm weevil Rhynchophorus ferrugineus.</title>
        <authorList>
            <person name="Dias G.B."/>
            <person name="Bergman C.M."/>
            <person name="Manee M."/>
        </authorList>
    </citation>
    <scope>NUCLEOTIDE SEQUENCE</scope>
    <source>
        <strain evidence="8">AA-2017</strain>
        <tissue evidence="8">Whole larva</tissue>
    </source>
</reference>
<keyword evidence="3 6" id="KW-0408">Iron</keyword>
<dbReference type="PANTHER" id="PTHR16740">
    <property type="entry name" value="CYTOCHROME B5-RELATED PROTEIN-RELATED"/>
    <property type="match status" value="1"/>
</dbReference>
<keyword evidence="6" id="KW-0812">Transmembrane</keyword>
<evidence type="ECO:0000256" key="2">
    <source>
        <dbReference type="ARBA" id="ARBA00022723"/>
    </source>
</evidence>
<dbReference type="PANTHER" id="PTHR16740:SF1">
    <property type="entry name" value="CYTOCHROME B5-RELATED PROTEIN-RELATED"/>
    <property type="match status" value="1"/>
</dbReference>
<comment type="similarity">
    <text evidence="6">Belongs to the cytochrome b5 family.</text>
</comment>
<dbReference type="PROSITE" id="PS50255">
    <property type="entry name" value="CYTOCHROME_B5_2"/>
    <property type="match status" value="1"/>
</dbReference>
<accession>A0A834MFV1</accession>
<feature type="transmembrane region" description="Helical" evidence="6">
    <location>
        <begin position="281"/>
        <end position="299"/>
    </location>
</feature>
<dbReference type="EMBL" id="JAACXV010000282">
    <property type="protein sequence ID" value="KAF7280591.1"/>
    <property type="molecule type" value="Genomic_DNA"/>
</dbReference>
<dbReference type="InterPro" id="IPR018506">
    <property type="entry name" value="Cyt_B5_heme-BS"/>
</dbReference>
<protein>
    <recommendedName>
        <fullName evidence="5">Cytochrome b5-related protein</fullName>
    </recommendedName>
</protein>
<dbReference type="Gene3D" id="3.10.120.10">
    <property type="entry name" value="Cytochrome b5-like heme/steroid binding domain"/>
    <property type="match status" value="1"/>
</dbReference>